<dbReference type="InterPro" id="IPR001387">
    <property type="entry name" value="Cro/C1-type_HTH"/>
</dbReference>
<gene>
    <name evidence="2" type="ORF">RIF23_20525</name>
</gene>
<dbReference type="InterPro" id="IPR043917">
    <property type="entry name" value="DUF5753"/>
</dbReference>
<organism evidence="2 3">
    <name type="scientific">Lipingzhangella rawalii</name>
    <dbReference type="NCBI Taxonomy" id="2055835"/>
    <lineage>
        <taxon>Bacteria</taxon>
        <taxon>Bacillati</taxon>
        <taxon>Actinomycetota</taxon>
        <taxon>Actinomycetes</taxon>
        <taxon>Streptosporangiales</taxon>
        <taxon>Nocardiopsidaceae</taxon>
        <taxon>Lipingzhangella</taxon>
    </lineage>
</organism>
<dbReference type="RefSeq" id="WP_310914274.1">
    <property type="nucleotide sequence ID" value="NZ_JAVLVT010000024.1"/>
</dbReference>
<dbReference type="PROSITE" id="PS50943">
    <property type="entry name" value="HTH_CROC1"/>
    <property type="match status" value="1"/>
</dbReference>
<dbReference type="Proteomes" id="UP001250214">
    <property type="component" value="Unassembled WGS sequence"/>
</dbReference>
<keyword evidence="3" id="KW-1185">Reference proteome</keyword>
<sequence length="281" mass="31942">MNRKAKLPPEHNPALHRFGVELSRMRNLAEMSQRRLARATDFSPQQVGAIERAERYPTREFAQLADDLLDGNGKLVEMWTHLFGEAYPEYLGSLVEAEQLATMIREYHPLLIPGMLQTENYARTTLRAGNPLADESKIDQLIATRLHRQRLLDRDRAPAMWFVLDEIVLQRPMGTPEVMNEQIGHLLELIDQRKIRLQVVPIATTRHHPGLTGPFKVLSFAGQPDLIYVETVARGEMVTDPERVHAVTLLFTTLQGVALSPEQSLQLLYTIRKDLDGTQLA</sequence>
<name>A0ABU2HBL9_9ACTN</name>
<feature type="domain" description="HTH cro/C1-type" evidence="1">
    <location>
        <begin position="22"/>
        <end position="76"/>
    </location>
</feature>
<dbReference type="InterPro" id="IPR010982">
    <property type="entry name" value="Lambda_DNA-bd_dom_sf"/>
</dbReference>
<evidence type="ECO:0000259" key="1">
    <source>
        <dbReference type="PROSITE" id="PS50943"/>
    </source>
</evidence>
<comment type="caution">
    <text evidence="2">The sequence shown here is derived from an EMBL/GenBank/DDBJ whole genome shotgun (WGS) entry which is preliminary data.</text>
</comment>
<evidence type="ECO:0000313" key="3">
    <source>
        <dbReference type="Proteomes" id="UP001250214"/>
    </source>
</evidence>
<dbReference type="EMBL" id="JAVLVT010000024">
    <property type="protein sequence ID" value="MDS1272673.1"/>
    <property type="molecule type" value="Genomic_DNA"/>
</dbReference>
<dbReference type="Gene3D" id="1.10.260.40">
    <property type="entry name" value="lambda repressor-like DNA-binding domains"/>
    <property type="match status" value="1"/>
</dbReference>
<dbReference type="SMART" id="SM00530">
    <property type="entry name" value="HTH_XRE"/>
    <property type="match status" value="1"/>
</dbReference>
<dbReference type="Pfam" id="PF13560">
    <property type="entry name" value="HTH_31"/>
    <property type="match status" value="1"/>
</dbReference>
<evidence type="ECO:0000313" key="2">
    <source>
        <dbReference type="EMBL" id="MDS1272673.1"/>
    </source>
</evidence>
<protein>
    <submittedName>
        <fullName evidence="2">Helix-turn-helix transcriptional regulator</fullName>
    </submittedName>
</protein>
<accession>A0ABU2HBL9</accession>
<dbReference type="SUPFAM" id="SSF47413">
    <property type="entry name" value="lambda repressor-like DNA-binding domains"/>
    <property type="match status" value="1"/>
</dbReference>
<reference evidence="3" key="1">
    <citation type="submission" date="2023-07" db="EMBL/GenBank/DDBJ databases">
        <title>Novel species in the genus Lipingzhangella isolated from Sambhar Salt Lake.</title>
        <authorList>
            <person name="Jiya N."/>
            <person name="Kajale S."/>
            <person name="Sharma A."/>
        </authorList>
    </citation>
    <scope>NUCLEOTIDE SEQUENCE [LARGE SCALE GENOMIC DNA]</scope>
    <source>
        <strain evidence="3">LS1_29</strain>
    </source>
</reference>
<dbReference type="Pfam" id="PF19054">
    <property type="entry name" value="DUF5753"/>
    <property type="match status" value="1"/>
</dbReference>
<proteinExistence type="predicted"/>
<dbReference type="CDD" id="cd00093">
    <property type="entry name" value="HTH_XRE"/>
    <property type="match status" value="1"/>
</dbReference>